<protein>
    <submittedName>
        <fullName evidence="1">Uncharacterized protein</fullName>
    </submittedName>
</protein>
<dbReference type="Proteomes" id="UP001060085">
    <property type="component" value="Linkage Group LG02"/>
</dbReference>
<gene>
    <name evidence="1" type="ORF">M9H77_08102</name>
</gene>
<evidence type="ECO:0000313" key="2">
    <source>
        <dbReference type="Proteomes" id="UP001060085"/>
    </source>
</evidence>
<sequence>MAMVALHSFPLWTNWENLQLPAFISPPFSHLLLFPLQETFSQLQKGEEMSHSESPSPPPSSSDLPPETEIPGPSTPRNDRHATVMEKFKEMIFKFAIASSPTKSLPPLQRSSIERRLDEYFPRFRTPDHPPYSAMIQAAIQKLDEEGASSEEAISQFIRKEYPDLPWAHDTLLKHHLENLCEVGIIVKVSGDLYMLGSLVNRRDSAPSPCSSFDSYFSFSLSPERSPSSRSWSSSSFCSSPILKRKRSRYRKRRKKLGRKRGSKNKRSNKGEVSRMRGIQVPKRRPGRPPKKKVLEDETETSSEDLSLEEKSDETEEQTTSMDEFSEGAECNDQVRRAKRQKIRKHCPKQEGGLVIDLRVEKCCQVIDRIQTEEVAGMQQEGEAEQETFSKEAKRVADNEEGNVLEKTNSQAVKEQRQVEGHDMVSEQDLNNKKKRKRPLKDKGTKERKAHPKPTCIPGRKRGRPRKESLLVEKTQLHEQQMETAIQGHLSEQKIEVPKEHYKLNKELDEVVEDYDQLQGDMNQTLELSQAENTHTVSKIEKSGSVGEANKVIKPCNFFMDVDQQKNKGIEESIQQKERENFEVIEEPSQLEERNIVPEQDKINGQKRRGRPPKGCVKRRKVYPKAEPIPGKRRGRPCKKDLCGGKTQPRTGPRRARGRPRKKDLCVEKTRLNEVEMETLSNQDHIQEEETKVLEQKYETNKEVTEVVEEHNQTEGNVHDTLERSLAGETKMVKKKGKSGQVSKEKKLTRQNDEATKGFDQQKLYEEGACEETISQFIRREYPSFLWSGVKTKFRKPDIVPKQDHRIEQKRNGQLLYRGARGKKVYLKHLHTPGRGMGGPRKKAFMLEKTQVHTEEIERTEIQDPTAEENTVLSEENCEINKECTEVEHLGELKGNANETLECIPAEKTQMAKEVMKPSDENLQVQWHNFLMEGEQQKDLVVKGFNEQNVHENSFDEEQNQSEKGKNEMAFEKNQLKGQKNEQQNQQLKRHAESIAEEGASGEGTISQFIRREYPSILWSGGKTQFRKPDTVPKLDRRIEQKRNGQLLNRGGARGKKVYLKHLCIPGRGMGGPRKKDFIKVEKTQVHTEEIERTDIQDSTIEENTELSEENCEINKEGTKVEDSGELKGNVSDTMECIQELKRHEESIAEKEVGLHEIHGYETQIEENIQPEGQYKSITKSLLGADVAERCMDWKTIGLPMESSGSVLEDGKENSNKSMEPQRTIPGKEKVTEIGGRGMEVPELLTADNIELKSVEGTSQLQHAEEKPPDGKVHSCSPKSFSSCRLP</sequence>
<proteinExistence type="predicted"/>
<keyword evidence="2" id="KW-1185">Reference proteome</keyword>
<accession>A0ACC0BWT1</accession>
<organism evidence="1 2">
    <name type="scientific">Catharanthus roseus</name>
    <name type="common">Madagascar periwinkle</name>
    <name type="synonym">Vinca rosea</name>
    <dbReference type="NCBI Taxonomy" id="4058"/>
    <lineage>
        <taxon>Eukaryota</taxon>
        <taxon>Viridiplantae</taxon>
        <taxon>Streptophyta</taxon>
        <taxon>Embryophyta</taxon>
        <taxon>Tracheophyta</taxon>
        <taxon>Spermatophyta</taxon>
        <taxon>Magnoliopsida</taxon>
        <taxon>eudicotyledons</taxon>
        <taxon>Gunneridae</taxon>
        <taxon>Pentapetalae</taxon>
        <taxon>asterids</taxon>
        <taxon>lamiids</taxon>
        <taxon>Gentianales</taxon>
        <taxon>Apocynaceae</taxon>
        <taxon>Rauvolfioideae</taxon>
        <taxon>Vinceae</taxon>
        <taxon>Catharanthinae</taxon>
        <taxon>Catharanthus</taxon>
    </lineage>
</organism>
<comment type="caution">
    <text evidence="1">The sequence shown here is derived from an EMBL/GenBank/DDBJ whole genome shotgun (WGS) entry which is preliminary data.</text>
</comment>
<evidence type="ECO:0000313" key="1">
    <source>
        <dbReference type="EMBL" id="KAI5677152.1"/>
    </source>
</evidence>
<name>A0ACC0BWT1_CATRO</name>
<reference evidence="2" key="1">
    <citation type="journal article" date="2023" name="Nat. Plants">
        <title>Single-cell RNA sequencing provides a high-resolution roadmap for understanding the multicellular compartmentation of specialized metabolism.</title>
        <authorList>
            <person name="Sun S."/>
            <person name="Shen X."/>
            <person name="Li Y."/>
            <person name="Li Y."/>
            <person name="Wang S."/>
            <person name="Li R."/>
            <person name="Zhang H."/>
            <person name="Shen G."/>
            <person name="Guo B."/>
            <person name="Wei J."/>
            <person name="Xu J."/>
            <person name="St-Pierre B."/>
            <person name="Chen S."/>
            <person name="Sun C."/>
        </authorList>
    </citation>
    <scope>NUCLEOTIDE SEQUENCE [LARGE SCALE GENOMIC DNA]</scope>
</reference>
<dbReference type="EMBL" id="CM044702">
    <property type="protein sequence ID" value="KAI5677152.1"/>
    <property type="molecule type" value="Genomic_DNA"/>
</dbReference>